<feature type="domain" description="Gal80p-like C-terminal" evidence="3">
    <location>
        <begin position="135"/>
        <end position="274"/>
    </location>
</feature>
<organism evidence="4 5">
    <name type="scientific">Sphingobium tyrosinilyticum</name>
    <dbReference type="NCBI Taxonomy" id="2715436"/>
    <lineage>
        <taxon>Bacteria</taxon>
        <taxon>Pseudomonadati</taxon>
        <taxon>Pseudomonadota</taxon>
        <taxon>Alphaproteobacteria</taxon>
        <taxon>Sphingomonadales</taxon>
        <taxon>Sphingomonadaceae</taxon>
        <taxon>Sphingobium</taxon>
    </lineage>
</organism>
<dbReference type="Pfam" id="PF01408">
    <property type="entry name" value="GFO_IDH_MocA"/>
    <property type="match status" value="1"/>
</dbReference>
<evidence type="ECO:0000259" key="2">
    <source>
        <dbReference type="Pfam" id="PF01408"/>
    </source>
</evidence>
<dbReference type="Gene3D" id="3.30.360.10">
    <property type="entry name" value="Dihydrodipicolinate Reductase, domain 2"/>
    <property type="match status" value="1"/>
</dbReference>
<evidence type="ECO:0000256" key="1">
    <source>
        <dbReference type="ARBA" id="ARBA00023002"/>
    </source>
</evidence>
<dbReference type="EMBL" id="JBHSFZ010000058">
    <property type="protein sequence ID" value="MFC4595743.1"/>
    <property type="molecule type" value="Genomic_DNA"/>
</dbReference>
<dbReference type="Pfam" id="PF22685">
    <property type="entry name" value="Gal80p_C-like"/>
    <property type="match status" value="1"/>
</dbReference>
<dbReference type="SUPFAM" id="SSF51735">
    <property type="entry name" value="NAD(P)-binding Rossmann-fold domains"/>
    <property type="match status" value="1"/>
</dbReference>
<dbReference type="InterPro" id="IPR050463">
    <property type="entry name" value="Gfo/Idh/MocA_oxidrdct_glycsds"/>
</dbReference>
<evidence type="ECO:0000259" key="3">
    <source>
        <dbReference type="Pfam" id="PF22685"/>
    </source>
</evidence>
<reference evidence="5" key="1">
    <citation type="journal article" date="2019" name="Int. J. Syst. Evol. Microbiol.">
        <title>The Global Catalogue of Microorganisms (GCM) 10K type strain sequencing project: providing services to taxonomists for standard genome sequencing and annotation.</title>
        <authorList>
            <consortium name="The Broad Institute Genomics Platform"/>
            <consortium name="The Broad Institute Genome Sequencing Center for Infectious Disease"/>
            <person name="Wu L."/>
            <person name="Ma J."/>
        </authorList>
    </citation>
    <scope>NUCLEOTIDE SEQUENCE [LARGE SCALE GENOMIC DNA]</scope>
    <source>
        <strain evidence="5">NBRC 103632</strain>
    </source>
</reference>
<comment type="caution">
    <text evidence="4">The sequence shown here is derived from an EMBL/GenBank/DDBJ whole genome shotgun (WGS) entry which is preliminary data.</text>
</comment>
<proteinExistence type="predicted"/>
<sequence length="357" mass="37555">MSGAPVRVGIVGANAQRGWARDAHLDALRSLSSLYRIAAVSARDQAQAEAAAAHFGASKAFGDSLEMVRSPDVDLVVVTVKVPEHRSVVLAALAAGKHVYCEWPLGVDLAEAEEMAAAVPEGVHAVVGLQGEQAPAVRVVGKLVRDGAIGNVQLLRAFGSAGAWGAESPPHYAYLQDRRNGATLETIGGGHTLSSLEALVGPYAQVDARNSILRKKVRVTGTDEFVDRTCADHMLVTGIHQNGCVSILEVVGGSHDRPAEFEIVGDKGWIKVTGTVPGTCQIAKLKVETSFAIDPLPEAVAPDLVGPPVNLAETYAVLARDLAEGSYSLPDFNRAVRLTRLLDAIDVASETGVRQTI</sequence>
<dbReference type="InterPro" id="IPR036291">
    <property type="entry name" value="NAD(P)-bd_dom_sf"/>
</dbReference>
<dbReference type="RefSeq" id="WP_380806312.1">
    <property type="nucleotide sequence ID" value="NZ_JBHSFZ010000058.1"/>
</dbReference>
<feature type="domain" description="Gfo/Idh/MocA-like oxidoreductase N-terminal" evidence="2">
    <location>
        <begin position="6"/>
        <end position="120"/>
    </location>
</feature>
<keyword evidence="5" id="KW-1185">Reference proteome</keyword>
<gene>
    <name evidence="4" type="ORF">ACFO3E_16405</name>
</gene>
<keyword evidence="1" id="KW-0560">Oxidoreductase</keyword>
<dbReference type="PANTHER" id="PTHR43818:SF11">
    <property type="entry name" value="BCDNA.GH03377"/>
    <property type="match status" value="1"/>
</dbReference>
<accession>A0ABV9F1R3</accession>
<dbReference type="Gene3D" id="3.40.50.720">
    <property type="entry name" value="NAD(P)-binding Rossmann-like Domain"/>
    <property type="match status" value="1"/>
</dbReference>
<name>A0ABV9F1R3_9SPHN</name>
<evidence type="ECO:0000313" key="4">
    <source>
        <dbReference type="EMBL" id="MFC4595743.1"/>
    </source>
</evidence>
<protein>
    <submittedName>
        <fullName evidence="4">Gfo/Idh/MocA family protein</fullName>
    </submittedName>
</protein>
<dbReference type="Proteomes" id="UP001595957">
    <property type="component" value="Unassembled WGS sequence"/>
</dbReference>
<dbReference type="SUPFAM" id="SSF55347">
    <property type="entry name" value="Glyceraldehyde-3-phosphate dehydrogenase-like, C-terminal domain"/>
    <property type="match status" value="1"/>
</dbReference>
<dbReference type="PANTHER" id="PTHR43818">
    <property type="entry name" value="BCDNA.GH03377"/>
    <property type="match status" value="1"/>
</dbReference>
<evidence type="ECO:0000313" key="5">
    <source>
        <dbReference type="Proteomes" id="UP001595957"/>
    </source>
</evidence>
<dbReference type="InterPro" id="IPR000683">
    <property type="entry name" value="Gfo/Idh/MocA-like_OxRdtase_N"/>
</dbReference>
<dbReference type="InterPro" id="IPR055080">
    <property type="entry name" value="Gal80p-like_C"/>
</dbReference>